<sequence length="213" mass="23837">MRLSAWHMEIAKLIAQGKPNREIKLEIKVCDSRLSVLRANPLMQREVSKWKRIYDDKYKQALDVMVENAVKAAQQVVELATLPMTPPAVKLNAAKLVLEEAAKTSDIRTGSGQEVVFEQLLRVTKRQMGTDQTEDDAEFDGSEVDSVGALSELMQDLEPVLDDSDLIDLQPLQVSFKKQVEKAIEMGAVDVLGDNGGEKKYQVSPRLMELLKQ</sequence>
<protein>
    <submittedName>
        <fullName evidence="1">Uncharacterized protein</fullName>
    </submittedName>
</protein>
<dbReference type="EMBL" id="MT144820">
    <property type="protein sequence ID" value="QJH99987.1"/>
    <property type="molecule type" value="Genomic_DNA"/>
</dbReference>
<accession>A0A6M3XRK8</accession>
<organism evidence="1">
    <name type="scientific">viral metagenome</name>
    <dbReference type="NCBI Taxonomy" id="1070528"/>
    <lineage>
        <taxon>unclassified sequences</taxon>
        <taxon>metagenomes</taxon>
        <taxon>organismal metagenomes</taxon>
    </lineage>
</organism>
<reference evidence="1" key="1">
    <citation type="submission" date="2020-03" db="EMBL/GenBank/DDBJ databases">
        <title>The deep terrestrial virosphere.</title>
        <authorList>
            <person name="Holmfeldt K."/>
            <person name="Nilsson E."/>
            <person name="Simone D."/>
            <person name="Lopez-Fernandez M."/>
            <person name="Wu X."/>
            <person name="de Brujin I."/>
            <person name="Lundin D."/>
            <person name="Andersson A."/>
            <person name="Bertilsson S."/>
            <person name="Dopson M."/>
        </authorList>
    </citation>
    <scope>NUCLEOTIDE SEQUENCE</scope>
    <source>
        <strain evidence="1">TM448B01758</strain>
    </source>
</reference>
<dbReference type="AlphaFoldDB" id="A0A6M3XRK8"/>
<evidence type="ECO:0000313" key="1">
    <source>
        <dbReference type="EMBL" id="QJH99987.1"/>
    </source>
</evidence>
<proteinExistence type="predicted"/>
<name>A0A6M3XRK8_9ZZZZ</name>
<gene>
    <name evidence="1" type="ORF">TM448B01758_0011</name>
</gene>